<dbReference type="RefSeq" id="WP_185663990.1">
    <property type="nucleotide sequence ID" value="NZ_JACLAW010000006.1"/>
</dbReference>
<keyword evidence="2" id="KW-1185">Reference proteome</keyword>
<organism evidence="1 2">
    <name type="scientific">Novosphingobium flavum</name>
    <dbReference type="NCBI Taxonomy" id="1778672"/>
    <lineage>
        <taxon>Bacteria</taxon>
        <taxon>Pseudomonadati</taxon>
        <taxon>Pseudomonadota</taxon>
        <taxon>Alphaproteobacteria</taxon>
        <taxon>Sphingomonadales</taxon>
        <taxon>Sphingomonadaceae</taxon>
        <taxon>Novosphingobium</taxon>
    </lineage>
</organism>
<evidence type="ECO:0000313" key="1">
    <source>
        <dbReference type="EMBL" id="MBC2665735.1"/>
    </source>
</evidence>
<sequence length="124" mass="13557">MSIPAQDVQTFIAASFRSVWALEVLCHLRAQRDRWVSAQALVEALRASSLVVEQSFSNLIAAGLLIRDEAGRVQYAPANAELDTLVEACEQLYQKSPSSVRRQIVAAANPGIAAFANAFRLKDQ</sequence>
<dbReference type="AlphaFoldDB" id="A0A7X1FRP5"/>
<comment type="caution">
    <text evidence="1">The sequence shown here is derived from an EMBL/GenBank/DDBJ whole genome shotgun (WGS) entry which is preliminary data.</text>
</comment>
<protein>
    <recommendedName>
        <fullName evidence="3">Transcriptional regulator</fullName>
    </recommendedName>
</protein>
<name>A0A7X1FRP5_9SPHN</name>
<gene>
    <name evidence="1" type="ORF">H7F51_09380</name>
</gene>
<evidence type="ECO:0000313" key="2">
    <source>
        <dbReference type="Proteomes" id="UP000566813"/>
    </source>
</evidence>
<proteinExistence type="predicted"/>
<evidence type="ECO:0008006" key="3">
    <source>
        <dbReference type="Google" id="ProtNLM"/>
    </source>
</evidence>
<dbReference type="Proteomes" id="UP000566813">
    <property type="component" value="Unassembled WGS sequence"/>
</dbReference>
<accession>A0A7X1FRP5</accession>
<reference evidence="1 2" key="1">
    <citation type="submission" date="2020-08" db="EMBL/GenBank/DDBJ databases">
        <title>The genome sequence of type strain Novosphingobium flavum NBRC 111647.</title>
        <authorList>
            <person name="Liu Y."/>
        </authorList>
    </citation>
    <scope>NUCLEOTIDE SEQUENCE [LARGE SCALE GENOMIC DNA]</scope>
    <source>
        <strain evidence="1 2">NBRC 111647</strain>
    </source>
</reference>
<dbReference type="EMBL" id="JACLAW010000006">
    <property type="protein sequence ID" value="MBC2665735.1"/>
    <property type="molecule type" value="Genomic_DNA"/>
</dbReference>